<feature type="transmembrane region" description="Helical" evidence="1">
    <location>
        <begin position="391"/>
        <end position="412"/>
    </location>
</feature>
<keyword evidence="1" id="KW-0472">Membrane</keyword>
<accession>A0A4S3KR11</accession>
<feature type="transmembrane region" description="Helical" evidence="1">
    <location>
        <begin position="143"/>
        <end position="162"/>
    </location>
</feature>
<protein>
    <submittedName>
        <fullName evidence="2">Short-chain dehydrogenase</fullName>
    </submittedName>
</protein>
<feature type="transmembrane region" description="Helical" evidence="1">
    <location>
        <begin position="245"/>
        <end position="264"/>
    </location>
</feature>
<keyword evidence="1" id="KW-0812">Transmembrane</keyword>
<dbReference type="RefSeq" id="WP_081127048.1">
    <property type="nucleotide sequence ID" value="NZ_LDOS01000002.1"/>
</dbReference>
<feature type="transmembrane region" description="Helical" evidence="1">
    <location>
        <begin position="300"/>
        <end position="322"/>
    </location>
</feature>
<organism evidence="2 3">
    <name type="scientific">Metallibacterium scheffleri</name>
    <dbReference type="NCBI Taxonomy" id="993689"/>
    <lineage>
        <taxon>Bacteria</taxon>
        <taxon>Pseudomonadati</taxon>
        <taxon>Pseudomonadota</taxon>
        <taxon>Gammaproteobacteria</taxon>
        <taxon>Lysobacterales</taxon>
        <taxon>Rhodanobacteraceae</taxon>
        <taxon>Metallibacterium</taxon>
    </lineage>
</organism>
<feature type="transmembrane region" description="Helical" evidence="1">
    <location>
        <begin position="174"/>
        <end position="197"/>
    </location>
</feature>
<dbReference type="EMBL" id="MWQO01000012">
    <property type="protein sequence ID" value="THD11459.1"/>
    <property type="molecule type" value="Genomic_DNA"/>
</dbReference>
<evidence type="ECO:0000313" key="3">
    <source>
        <dbReference type="Proteomes" id="UP000307749"/>
    </source>
</evidence>
<dbReference type="OrthoDB" id="9770040at2"/>
<dbReference type="Pfam" id="PF05940">
    <property type="entry name" value="NnrS"/>
    <property type="match status" value="1"/>
</dbReference>
<dbReference type="STRING" id="993689.GCA_002077135_01694"/>
<evidence type="ECO:0000313" key="2">
    <source>
        <dbReference type="EMBL" id="THD11459.1"/>
    </source>
</evidence>
<dbReference type="AlphaFoldDB" id="A0A4S3KR11"/>
<comment type="caution">
    <text evidence="2">The sequence shown here is derived from an EMBL/GenBank/DDBJ whole genome shotgun (WGS) entry which is preliminary data.</text>
</comment>
<gene>
    <name evidence="2" type="ORF">B1806_03480</name>
</gene>
<feature type="transmembrane region" description="Helical" evidence="1">
    <location>
        <begin position="80"/>
        <end position="104"/>
    </location>
</feature>
<feature type="transmembrane region" description="Helical" evidence="1">
    <location>
        <begin position="116"/>
        <end position="137"/>
    </location>
</feature>
<sequence>MNRPEAGRKPRPIAASLEHGRANPRGISPSMAQILAAAPHRMMFFAGATAVLLSMLWWTLALAAGTWSWAHWPQAPIPTIWAHAMLAQYGMLGPFIFGFTLTVFPRWSGQPELRRGAYVPVFIGVFGGYVLAVIGLLDLRPLLLAGFALLLAGWLYGITRLLGVLRTARSRDHWAWSILAALTLGALGLALFLAFLLGAPPALAIAAIRIGTFAFLMPVFFTVTHRMLPFFSSSVIAGYRVVRPAWSLPAAWLLLLAHLLLGALDQPRLRALSDALLALLFLGHWIAWQPWKARRPGLLSVLYMAFAWLPLGFALFAVGGMYGEGNYGAWDMAALHALTVGFFGSMLVAMVTRVTHGHSGRPLRMGAIPWFTFFALQAVAIARVIDSLAGYGALAYTLTAAAWVAAFLPWALRAAWIYLTPRRDGRPG</sequence>
<feature type="transmembrane region" description="Helical" evidence="1">
    <location>
        <begin position="367"/>
        <end position="385"/>
    </location>
</feature>
<feature type="transmembrane region" description="Helical" evidence="1">
    <location>
        <begin position="42"/>
        <end position="60"/>
    </location>
</feature>
<dbReference type="Proteomes" id="UP000307749">
    <property type="component" value="Unassembled WGS sequence"/>
</dbReference>
<feature type="transmembrane region" description="Helical" evidence="1">
    <location>
        <begin position="270"/>
        <end position="288"/>
    </location>
</feature>
<dbReference type="InterPro" id="IPR010266">
    <property type="entry name" value="NnrS"/>
</dbReference>
<reference evidence="2 3" key="1">
    <citation type="submission" date="2017-02" db="EMBL/GenBank/DDBJ databases">
        <title>Whole genome sequencing of Metallibacterium scheffleri DSM 24874 (T).</title>
        <authorList>
            <person name="Kumar S."/>
            <person name="Patil P."/>
            <person name="Patil P.B."/>
        </authorList>
    </citation>
    <scope>NUCLEOTIDE SEQUENCE [LARGE SCALE GENOMIC DNA]</scope>
    <source>
        <strain evidence="2 3">DSM 24874</strain>
    </source>
</reference>
<name>A0A4S3KR11_9GAMM</name>
<evidence type="ECO:0000256" key="1">
    <source>
        <dbReference type="SAM" id="Phobius"/>
    </source>
</evidence>
<keyword evidence="3" id="KW-1185">Reference proteome</keyword>
<proteinExistence type="predicted"/>
<feature type="transmembrane region" description="Helical" evidence="1">
    <location>
        <begin position="334"/>
        <end position="355"/>
    </location>
</feature>
<keyword evidence="1" id="KW-1133">Transmembrane helix</keyword>
<feature type="transmembrane region" description="Helical" evidence="1">
    <location>
        <begin position="203"/>
        <end position="224"/>
    </location>
</feature>